<evidence type="ECO:0000256" key="9">
    <source>
        <dbReference type="RuleBase" id="RU000304"/>
    </source>
</evidence>
<dbReference type="InterPro" id="IPR000719">
    <property type="entry name" value="Prot_kinase_dom"/>
</dbReference>
<evidence type="ECO:0000256" key="10">
    <source>
        <dbReference type="SAM" id="MobiDB-lite"/>
    </source>
</evidence>
<dbReference type="Proteomes" id="UP001443914">
    <property type="component" value="Unassembled WGS sequence"/>
</dbReference>
<evidence type="ECO:0000313" key="12">
    <source>
        <dbReference type="EMBL" id="KAK9683302.1"/>
    </source>
</evidence>
<evidence type="ECO:0000313" key="13">
    <source>
        <dbReference type="Proteomes" id="UP001443914"/>
    </source>
</evidence>
<evidence type="ECO:0000256" key="1">
    <source>
        <dbReference type="ARBA" id="ARBA00012513"/>
    </source>
</evidence>
<dbReference type="PROSITE" id="PS00107">
    <property type="entry name" value="PROTEIN_KINASE_ATP"/>
    <property type="match status" value="1"/>
</dbReference>
<dbReference type="EC" id="2.7.11.1" evidence="1"/>
<keyword evidence="2" id="KW-0808">Transferase</keyword>
<dbReference type="FunFam" id="3.30.200.20:FF:000228">
    <property type="entry name" value="Serine/threonine-protein kinase BIK1"/>
    <property type="match status" value="1"/>
</dbReference>
<reference evidence="12" key="1">
    <citation type="submission" date="2024-03" db="EMBL/GenBank/DDBJ databases">
        <title>WGS assembly of Saponaria officinalis var. Norfolk2.</title>
        <authorList>
            <person name="Jenkins J."/>
            <person name="Shu S."/>
            <person name="Grimwood J."/>
            <person name="Barry K."/>
            <person name="Goodstein D."/>
            <person name="Schmutz J."/>
            <person name="Leebens-Mack J."/>
            <person name="Osbourn A."/>
        </authorList>
    </citation>
    <scope>NUCLEOTIDE SEQUENCE [LARGE SCALE GENOMIC DNA]</scope>
    <source>
        <strain evidence="12">JIC</strain>
    </source>
</reference>
<dbReference type="FunFam" id="1.10.510.10:FF:000095">
    <property type="entry name" value="protein STRUBBELIG-RECEPTOR FAMILY 8"/>
    <property type="match status" value="1"/>
</dbReference>
<evidence type="ECO:0000256" key="8">
    <source>
        <dbReference type="PROSITE-ProRule" id="PRU10141"/>
    </source>
</evidence>
<evidence type="ECO:0000256" key="5">
    <source>
        <dbReference type="ARBA" id="ARBA00022840"/>
    </source>
</evidence>
<dbReference type="Gene3D" id="3.30.200.20">
    <property type="entry name" value="Phosphorylase Kinase, domain 1"/>
    <property type="match status" value="1"/>
</dbReference>
<dbReference type="PROSITE" id="PS00108">
    <property type="entry name" value="PROTEIN_KINASE_ST"/>
    <property type="match status" value="1"/>
</dbReference>
<dbReference type="GO" id="GO:0005524">
    <property type="term" value="F:ATP binding"/>
    <property type="evidence" value="ECO:0007669"/>
    <property type="project" value="UniProtKB-UniRule"/>
</dbReference>
<feature type="binding site" evidence="8">
    <location>
        <position position="99"/>
    </location>
    <ligand>
        <name>ATP</name>
        <dbReference type="ChEBI" id="CHEBI:30616"/>
    </ligand>
</feature>
<feature type="domain" description="Protein kinase" evidence="11">
    <location>
        <begin position="61"/>
        <end position="345"/>
    </location>
</feature>
<protein>
    <recommendedName>
        <fullName evidence="1">non-specific serine/threonine protein kinase</fullName>
        <ecNumber evidence="1">2.7.11.1</ecNumber>
    </recommendedName>
</protein>
<keyword evidence="3 8" id="KW-0547">Nucleotide-binding</keyword>
<evidence type="ECO:0000256" key="7">
    <source>
        <dbReference type="ARBA" id="ARBA00048679"/>
    </source>
</evidence>
<organism evidence="12 13">
    <name type="scientific">Saponaria officinalis</name>
    <name type="common">Common soapwort</name>
    <name type="synonym">Lychnis saponaria</name>
    <dbReference type="NCBI Taxonomy" id="3572"/>
    <lineage>
        <taxon>Eukaryota</taxon>
        <taxon>Viridiplantae</taxon>
        <taxon>Streptophyta</taxon>
        <taxon>Embryophyta</taxon>
        <taxon>Tracheophyta</taxon>
        <taxon>Spermatophyta</taxon>
        <taxon>Magnoliopsida</taxon>
        <taxon>eudicotyledons</taxon>
        <taxon>Gunneridae</taxon>
        <taxon>Pentapetalae</taxon>
        <taxon>Caryophyllales</taxon>
        <taxon>Caryophyllaceae</taxon>
        <taxon>Caryophylleae</taxon>
        <taxon>Saponaria</taxon>
    </lineage>
</organism>
<dbReference type="AlphaFoldDB" id="A0AAW1I1V8"/>
<dbReference type="PROSITE" id="PS50011">
    <property type="entry name" value="PROTEIN_KINASE_DOM"/>
    <property type="match status" value="1"/>
</dbReference>
<dbReference type="InterPro" id="IPR011009">
    <property type="entry name" value="Kinase-like_dom_sf"/>
</dbReference>
<keyword evidence="13" id="KW-1185">Reference proteome</keyword>
<keyword evidence="5 8" id="KW-0067">ATP-binding</keyword>
<dbReference type="CDD" id="cd14066">
    <property type="entry name" value="STKc_IRAK"/>
    <property type="match status" value="1"/>
</dbReference>
<dbReference type="SUPFAM" id="SSF56112">
    <property type="entry name" value="Protein kinase-like (PK-like)"/>
    <property type="match status" value="1"/>
</dbReference>
<feature type="compositionally biased region" description="Polar residues" evidence="10">
    <location>
        <begin position="387"/>
        <end position="398"/>
    </location>
</feature>
<feature type="region of interest" description="Disordered" evidence="10">
    <location>
        <begin position="353"/>
        <end position="404"/>
    </location>
</feature>
<dbReference type="InterPro" id="IPR008271">
    <property type="entry name" value="Ser/Thr_kinase_AS"/>
</dbReference>
<accession>A0AAW1I1V8</accession>
<comment type="similarity">
    <text evidence="9">Belongs to the protein kinase superfamily.</text>
</comment>
<gene>
    <name evidence="12" type="ORF">RND81_10G130300</name>
</gene>
<evidence type="ECO:0000256" key="3">
    <source>
        <dbReference type="ARBA" id="ARBA00022741"/>
    </source>
</evidence>
<dbReference type="Pfam" id="PF00069">
    <property type="entry name" value="Pkinase"/>
    <property type="match status" value="1"/>
</dbReference>
<evidence type="ECO:0000256" key="6">
    <source>
        <dbReference type="ARBA" id="ARBA00047899"/>
    </source>
</evidence>
<name>A0AAW1I1V8_SAPOF</name>
<dbReference type="EMBL" id="JBDFQZ010000010">
    <property type="protein sequence ID" value="KAK9683302.1"/>
    <property type="molecule type" value="Genomic_DNA"/>
</dbReference>
<dbReference type="GO" id="GO:0004674">
    <property type="term" value="F:protein serine/threonine kinase activity"/>
    <property type="evidence" value="ECO:0007669"/>
    <property type="project" value="UniProtKB-KW"/>
</dbReference>
<dbReference type="PANTHER" id="PTHR45621">
    <property type="entry name" value="OS01G0588500 PROTEIN-RELATED"/>
    <property type="match status" value="1"/>
</dbReference>
<evidence type="ECO:0000256" key="4">
    <source>
        <dbReference type="ARBA" id="ARBA00022777"/>
    </source>
</evidence>
<keyword evidence="9" id="KW-0723">Serine/threonine-protein kinase</keyword>
<evidence type="ECO:0000256" key="2">
    <source>
        <dbReference type="ARBA" id="ARBA00022679"/>
    </source>
</evidence>
<dbReference type="InterPro" id="IPR017441">
    <property type="entry name" value="Protein_kinase_ATP_BS"/>
</dbReference>
<dbReference type="Gene3D" id="1.10.510.10">
    <property type="entry name" value="Transferase(Phosphotransferase) domain 1"/>
    <property type="match status" value="1"/>
</dbReference>
<dbReference type="InterPro" id="IPR050823">
    <property type="entry name" value="Plant_Ser_Thr_Prot_Kinase"/>
</dbReference>
<comment type="catalytic activity">
    <reaction evidence="7">
        <text>L-seryl-[protein] + ATP = O-phospho-L-seryl-[protein] + ADP + H(+)</text>
        <dbReference type="Rhea" id="RHEA:17989"/>
        <dbReference type="Rhea" id="RHEA-COMP:9863"/>
        <dbReference type="Rhea" id="RHEA-COMP:11604"/>
        <dbReference type="ChEBI" id="CHEBI:15378"/>
        <dbReference type="ChEBI" id="CHEBI:29999"/>
        <dbReference type="ChEBI" id="CHEBI:30616"/>
        <dbReference type="ChEBI" id="CHEBI:83421"/>
        <dbReference type="ChEBI" id="CHEBI:456216"/>
        <dbReference type="EC" id="2.7.11.1"/>
    </reaction>
</comment>
<evidence type="ECO:0000259" key="11">
    <source>
        <dbReference type="PROSITE" id="PS50011"/>
    </source>
</evidence>
<comment type="caution">
    <text evidence="12">The sequence shown here is derived from an EMBL/GenBank/DDBJ whole genome shotgun (WGS) entry which is preliminary data.</text>
</comment>
<keyword evidence="4" id="KW-0418">Kinase</keyword>
<sequence>MGCCLSSQIKAHDTPLQFSSALSSKVQCAKLQVIRSEGEILQSSNLKSFTYNDLRIATRNFRPDSMLGEGGFGCVYKGWVDEHTLAPTKPGSGIVIAVKRLNQEGFQGHKEWLTEINYLGKLRHHNLVNLVGYCLEDEHRLLVYEFMPRGSLENHLFRRSSYFEPLSWTLRMKVALGAAKGLAFLHSPTAKVIYRDFKPSNILLDSDFDAKLSDFGLAKDGPFDEKSYVSTRVMGTHGYAAPEYLSTGHLTMKNDVYGYGVVLLELMTGRRVLDPNRTTKEQDLVEWARPYLRKGKISRIMDSRIQGQYSSRSAKTIADLVVQCLSIDPRFRPNMDEVVSILDQVQDGGSIGRDLYPIGDQMKNTSHSRKSTHGSKPRRRRVVGNETCKSGVTDNSGMTPPVCA</sequence>
<feature type="compositionally biased region" description="Basic residues" evidence="10">
    <location>
        <begin position="366"/>
        <end position="382"/>
    </location>
</feature>
<proteinExistence type="inferred from homology"/>
<comment type="catalytic activity">
    <reaction evidence="6">
        <text>L-threonyl-[protein] + ATP = O-phospho-L-threonyl-[protein] + ADP + H(+)</text>
        <dbReference type="Rhea" id="RHEA:46608"/>
        <dbReference type="Rhea" id="RHEA-COMP:11060"/>
        <dbReference type="Rhea" id="RHEA-COMP:11605"/>
        <dbReference type="ChEBI" id="CHEBI:15378"/>
        <dbReference type="ChEBI" id="CHEBI:30013"/>
        <dbReference type="ChEBI" id="CHEBI:30616"/>
        <dbReference type="ChEBI" id="CHEBI:61977"/>
        <dbReference type="ChEBI" id="CHEBI:456216"/>
        <dbReference type="EC" id="2.7.11.1"/>
    </reaction>
</comment>